<evidence type="ECO:0000256" key="3">
    <source>
        <dbReference type="SAM" id="MobiDB-lite"/>
    </source>
</evidence>
<comment type="caution">
    <text evidence="5">The sequence shown here is derived from an EMBL/GenBank/DDBJ whole genome shotgun (WGS) entry which is preliminary data.</text>
</comment>
<feature type="region of interest" description="Disordered" evidence="3">
    <location>
        <begin position="353"/>
        <end position="448"/>
    </location>
</feature>
<dbReference type="InterPro" id="IPR005814">
    <property type="entry name" value="Aminotrans_3"/>
</dbReference>
<feature type="compositionally biased region" description="Basic and acidic residues" evidence="3">
    <location>
        <begin position="31"/>
        <end position="51"/>
    </location>
</feature>
<dbReference type="GO" id="GO:0006396">
    <property type="term" value="P:RNA processing"/>
    <property type="evidence" value="ECO:0007669"/>
    <property type="project" value="InterPro"/>
</dbReference>
<evidence type="ECO:0000256" key="2">
    <source>
        <dbReference type="ARBA" id="ARBA00022898"/>
    </source>
</evidence>
<feature type="region of interest" description="Disordered" evidence="3">
    <location>
        <begin position="460"/>
        <end position="479"/>
    </location>
</feature>
<dbReference type="Gene3D" id="3.90.1150.10">
    <property type="entry name" value="Aspartate Aminotransferase, domain 1"/>
    <property type="match status" value="1"/>
</dbReference>
<reference evidence="5" key="1">
    <citation type="submission" date="2021-01" db="EMBL/GenBank/DDBJ databases">
        <authorList>
            <person name="Kaushik A."/>
        </authorList>
    </citation>
    <scope>NUCLEOTIDE SEQUENCE</scope>
    <source>
        <strain evidence="5">AG1-1A</strain>
    </source>
</reference>
<keyword evidence="2" id="KW-0663">Pyridoxal phosphate</keyword>
<feature type="compositionally biased region" description="Polar residues" evidence="3">
    <location>
        <begin position="422"/>
        <end position="432"/>
    </location>
</feature>
<feature type="compositionally biased region" description="Polar residues" evidence="3">
    <location>
        <begin position="115"/>
        <end position="125"/>
    </location>
</feature>
<protein>
    <recommendedName>
        <fullName evidence="4">Wbp11/ELF5/Saf1 N-terminal domain-containing protein</fullName>
    </recommendedName>
</protein>
<dbReference type="InterPro" id="IPR015422">
    <property type="entry name" value="PyrdxlP-dep_Trfase_small"/>
</dbReference>
<dbReference type="GO" id="GO:0008483">
    <property type="term" value="F:transaminase activity"/>
    <property type="evidence" value="ECO:0007669"/>
    <property type="project" value="InterPro"/>
</dbReference>
<evidence type="ECO:0000256" key="1">
    <source>
        <dbReference type="ARBA" id="ARBA00008954"/>
    </source>
</evidence>
<dbReference type="Proteomes" id="UP000663840">
    <property type="component" value="Unassembled WGS sequence"/>
</dbReference>
<proteinExistence type="inferred from homology"/>
<dbReference type="GO" id="GO:0005829">
    <property type="term" value="C:cytosol"/>
    <property type="evidence" value="ECO:0007669"/>
    <property type="project" value="TreeGrafter"/>
</dbReference>
<dbReference type="PANTHER" id="PTHR43094">
    <property type="entry name" value="AMINOTRANSFERASE"/>
    <property type="match status" value="1"/>
</dbReference>
<evidence type="ECO:0000259" key="4">
    <source>
        <dbReference type="Pfam" id="PF09429"/>
    </source>
</evidence>
<feature type="compositionally biased region" description="Pro residues" evidence="3">
    <location>
        <begin position="239"/>
        <end position="265"/>
    </location>
</feature>
<comment type="similarity">
    <text evidence="1">Belongs to the class-III pyridoxal-phosphate-dependent aminotransferase family.</text>
</comment>
<feature type="compositionally biased region" description="Polar residues" evidence="3">
    <location>
        <begin position="384"/>
        <end position="394"/>
    </location>
</feature>
<gene>
    <name evidence="5" type="ORF">RDB_LOCUS129101</name>
</gene>
<dbReference type="PANTHER" id="PTHR43094:SF1">
    <property type="entry name" value="AMINOTRANSFERASE CLASS-III"/>
    <property type="match status" value="1"/>
</dbReference>
<dbReference type="Pfam" id="PF09429">
    <property type="entry name" value="Wbp11"/>
    <property type="match status" value="1"/>
</dbReference>
<accession>A0A8H3CFZ4</accession>
<dbReference type="GO" id="GO:0030170">
    <property type="term" value="F:pyridoxal phosphate binding"/>
    <property type="evidence" value="ECO:0007669"/>
    <property type="project" value="InterPro"/>
</dbReference>
<feature type="compositionally biased region" description="Basic and acidic residues" evidence="3">
    <location>
        <begin position="168"/>
        <end position="186"/>
    </location>
</feature>
<feature type="region of interest" description="Disordered" evidence="3">
    <location>
        <begin position="94"/>
        <end position="128"/>
    </location>
</feature>
<feature type="region of interest" description="Disordered" evidence="3">
    <location>
        <begin position="1"/>
        <end position="51"/>
    </location>
</feature>
<sequence length="1005" mass="108787">MAKGKSSNPADAFRKAQRAKELKKGGAFCNKENRAKARETATLKKDTGGLETEIHELEDIGEEKLSSTQKDRLKELRTEVARIRKIKQDYVKAHPEQSHLVRGLEPRARRPEGTAATNAGGSQATPAVRTVFGKNGLPLHPERSIYYDPVLNPYGMPPPGMSYVERALLPHEIEEDHGIQADPEREVSDEDSMMDSVHSDLDEEDSDDDDIVLPAGPPPSDLKHQSSDSDSEDSDNDIPMPPGPPPPKAPPPLPTGLPPTGPSFPPNAQYGIPFPPFPPNAAPHAQVHQHAPPPPPGFPTTLYSTYTTPLVQPVPYPQQMVGRELKARDRQFAEAVRAVQDPLSNIPHVTYQAHQAQRHQPPLSSSTGGQHMALQHGLPPKPSNVPQTIASATVSAEPELRDLKKEATAFVPTSMRRATKKGPNNSAASGLQINAAPDEGGDQSRLPAEPRKDLMSVLGSQLGAKDKRTSGSNTTGQGKDDYEKFLAEVERLLFTSNPLPHPKVAADSMSPTALPTESDGISNISSQATKQGVPASVSNLTGKSSILHRTPWHPPVAVTAQGPYITLKDGRQVIDGVGGAAVSCIGNGHPAVVKAVQEQVEKMAYVYNAQLSNEPAEELAKTLVEGSNGAFEQVGFVSGGSEAVEAMIKLARQYWFEKKEPKRTNFIARQLSFHGNTVSTLALGGHPSRRVPYEDVLDHQNFHHVSPAYYRHYAREGESEEDYVQRLKEELDAKFQELGGDTVVGFVAETVVGATTGCVPAPKGYFRACREVCDKYGALFMLDEVMSGMGRMGTLHAWESFGDGMAPDLQSVAKGLGGGFASIGAVLVSPRVVKGISDGSGYWLHGHTYQAHPIASAASLAVQRVIASENLLALCRQRGAELEKLLKERLRGPEARAAPYISDIRGGGLFWGVEFDIPDAELPRINTRYQLSTGSGQNLPNNRRFGTLLQDMTMDKGLIAIAMTGSVDGKRGDHLILAPPYNVTQEELELIVDRAVESVERLLFD</sequence>
<organism evidence="5 6">
    <name type="scientific">Rhizoctonia solani</name>
    <dbReference type="NCBI Taxonomy" id="456999"/>
    <lineage>
        <taxon>Eukaryota</taxon>
        <taxon>Fungi</taxon>
        <taxon>Dikarya</taxon>
        <taxon>Basidiomycota</taxon>
        <taxon>Agaricomycotina</taxon>
        <taxon>Agaricomycetes</taxon>
        <taxon>Cantharellales</taxon>
        <taxon>Ceratobasidiaceae</taxon>
        <taxon>Rhizoctonia</taxon>
    </lineage>
</organism>
<dbReference type="InterPro" id="IPR019007">
    <property type="entry name" value="Wbp11/ELF5/Saf1_N"/>
</dbReference>
<evidence type="ECO:0000313" key="6">
    <source>
        <dbReference type="Proteomes" id="UP000663840"/>
    </source>
</evidence>
<dbReference type="CDD" id="cd00610">
    <property type="entry name" value="OAT_like"/>
    <property type="match status" value="1"/>
</dbReference>
<dbReference type="Pfam" id="PF12622">
    <property type="entry name" value="NpwBP"/>
    <property type="match status" value="1"/>
</dbReference>
<feature type="domain" description="Wbp11/ELF5/Saf1 N-terminal" evidence="4">
    <location>
        <begin position="4"/>
        <end position="85"/>
    </location>
</feature>
<dbReference type="Gene3D" id="3.40.640.10">
    <property type="entry name" value="Type I PLP-dependent aspartate aminotransferase-like (Major domain)"/>
    <property type="match status" value="1"/>
</dbReference>
<dbReference type="NCBIfam" id="NF005685">
    <property type="entry name" value="PRK07483.1"/>
    <property type="match status" value="1"/>
</dbReference>
<dbReference type="Pfam" id="PF00202">
    <property type="entry name" value="Aminotran_3"/>
    <property type="match status" value="1"/>
</dbReference>
<feature type="compositionally biased region" description="Basic and acidic residues" evidence="3">
    <location>
        <begin position="398"/>
        <end position="407"/>
    </location>
</feature>
<dbReference type="InterPro" id="IPR015424">
    <property type="entry name" value="PyrdxlP-dep_Trfase"/>
</dbReference>
<dbReference type="SUPFAM" id="SSF53383">
    <property type="entry name" value="PLP-dependent transferases"/>
    <property type="match status" value="1"/>
</dbReference>
<feature type="compositionally biased region" description="Acidic residues" evidence="3">
    <location>
        <begin position="201"/>
        <end position="211"/>
    </location>
</feature>
<feature type="region of interest" description="Disordered" evidence="3">
    <location>
        <begin position="167"/>
        <end position="299"/>
    </location>
</feature>
<dbReference type="InterPro" id="IPR015421">
    <property type="entry name" value="PyrdxlP-dep_Trfase_major"/>
</dbReference>
<evidence type="ECO:0000313" key="5">
    <source>
        <dbReference type="EMBL" id="CAE6478901.1"/>
    </source>
</evidence>
<feature type="compositionally biased region" description="Basic and acidic residues" evidence="3">
    <location>
        <begin position="94"/>
        <end position="112"/>
    </location>
</feature>
<name>A0A8H3CFZ4_9AGAM</name>
<dbReference type="EMBL" id="CAJMWR010004009">
    <property type="protein sequence ID" value="CAE6478901.1"/>
    <property type="molecule type" value="Genomic_DNA"/>
</dbReference>
<feature type="compositionally biased region" description="Basic and acidic residues" evidence="3">
    <location>
        <begin position="12"/>
        <end position="24"/>
    </location>
</feature>
<dbReference type="AlphaFoldDB" id="A0A8H3CFZ4"/>